<comment type="cofactor">
    <cofactor evidence="1">
        <name>L-ascorbate</name>
        <dbReference type="ChEBI" id="CHEBI:38290"/>
    </cofactor>
</comment>
<evidence type="ECO:0000313" key="9">
    <source>
        <dbReference type="EnsemblProtists" id="PYU1_T003992"/>
    </source>
</evidence>
<reference evidence="9" key="3">
    <citation type="submission" date="2015-02" db="UniProtKB">
        <authorList>
            <consortium name="EnsemblProtists"/>
        </authorList>
    </citation>
    <scope>IDENTIFICATION</scope>
    <source>
        <strain evidence="9">DAOM BR144</strain>
    </source>
</reference>
<evidence type="ECO:0000256" key="4">
    <source>
        <dbReference type="ARBA" id="ARBA00023002"/>
    </source>
</evidence>
<evidence type="ECO:0000259" key="8">
    <source>
        <dbReference type="SMART" id="SM00702"/>
    </source>
</evidence>
<dbReference type="EnsemblProtists" id="PYU1_T003992">
    <property type="protein sequence ID" value="PYU1_T003992"/>
    <property type="gene ID" value="PYU1_G003982"/>
</dbReference>
<dbReference type="EMBL" id="GL376567">
    <property type="status" value="NOT_ANNOTATED_CDS"/>
    <property type="molecule type" value="Genomic_DNA"/>
</dbReference>
<evidence type="ECO:0000256" key="6">
    <source>
        <dbReference type="SAM" id="MobiDB-lite"/>
    </source>
</evidence>
<dbReference type="InParanoid" id="K3WGA1"/>
<feature type="region of interest" description="Disordered" evidence="6">
    <location>
        <begin position="711"/>
        <end position="731"/>
    </location>
</feature>
<organism evidence="9 10">
    <name type="scientific">Globisporangium ultimum (strain ATCC 200006 / CBS 805.95 / DAOM BR144)</name>
    <name type="common">Pythium ultimum</name>
    <dbReference type="NCBI Taxonomy" id="431595"/>
    <lineage>
        <taxon>Eukaryota</taxon>
        <taxon>Sar</taxon>
        <taxon>Stramenopiles</taxon>
        <taxon>Oomycota</taxon>
        <taxon>Peronosporomycetes</taxon>
        <taxon>Pythiales</taxon>
        <taxon>Pythiaceae</taxon>
        <taxon>Globisporangium</taxon>
    </lineage>
</organism>
<feature type="domain" description="Prolyl 4-hydroxylase alpha subunit" evidence="8">
    <location>
        <begin position="257"/>
        <end position="700"/>
    </location>
</feature>
<dbReference type="Gene3D" id="2.60.120.620">
    <property type="entry name" value="q2cbj1_9rhob like domain"/>
    <property type="match status" value="2"/>
</dbReference>
<dbReference type="InterPro" id="IPR045054">
    <property type="entry name" value="P4HA-like"/>
</dbReference>
<evidence type="ECO:0000256" key="7">
    <source>
        <dbReference type="SAM" id="Phobius"/>
    </source>
</evidence>
<keyword evidence="5" id="KW-0408">Iron</keyword>
<dbReference type="VEuPathDB" id="FungiDB:PYU1_G003982"/>
<reference evidence="10" key="1">
    <citation type="journal article" date="2010" name="Genome Biol.">
        <title>Genome sequence of the necrotrophic plant pathogen Pythium ultimum reveals original pathogenicity mechanisms and effector repertoire.</title>
        <authorList>
            <person name="Levesque C.A."/>
            <person name="Brouwer H."/>
            <person name="Cano L."/>
            <person name="Hamilton J.P."/>
            <person name="Holt C."/>
            <person name="Huitema E."/>
            <person name="Raffaele S."/>
            <person name="Robideau G.P."/>
            <person name="Thines M."/>
            <person name="Win J."/>
            <person name="Zerillo M.M."/>
            <person name="Beakes G.W."/>
            <person name="Boore J.L."/>
            <person name="Busam D."/>
            <person name="Dumas B."/>
            <person name="Ferriera S."/>
            <person name="Fuerstenberg S.I."/>
            <person name="Gachon C.M."/>
            <person name="Gaulin E."/>
            <person name="Govers F."/>
            <person name="Grenville-Briggs L."/>
            <person name="Horner N."/>
            <person name="Hostetler J."/>
            <person name="Jiang R.H."/>
            <person name="Johnson J."/>
            <person name="Krajaejun T."/>
            <person name="Lin H."/>
            <person name="Meijer H.J."/>
            <person name="Moore B."/>
            <person name="Morris P."/>
            <person name="Phuntmart V."/>
            <person name="Puiu D."/>
            <person name="Shetty J."/>
            <person name="Stajich J.E."/>
            <person name="Tripathy S."/>
            <person name="Wawra S."/>
            <person name="van West P."/>
            <person name="Whitty B.R."/>
            <person name="Coutinho P.M."/>
            <person name="Henrissat B."/>
            <person name="Martin F."/>
            <person name="Thomas P.D."/>
            <person name="Tyler B.M."/>
            <person name="De Vries R.P."/>
            <person name="Kamoun S."/>
            <person name="Yandell M."/>
            <person name="Tisserat N."/>
            <person name="Buell C.R."/>
        </authorList>
    </citation>
    <scope>NUCLEOTIDE SEQUENCE</scope>
    <source>
        <strain evidence="10">DAOM:BR144</strain>
    </source>
</reference>
<proteinExistence type="predicted"/>
<feature type="transmembrane region" description="Helical" evidence="7">
    <location>
        <begin position="45"/>
        <end position="64"/>
    </location>
</feature>
<dbReference type="PANTHER" id="PTHR10869:SF226">
    <property type="entry name" value="PROLYL 4-HYDROXYLASE ALPHA SUBUNIT DOMAIN-CONTAINING PROTEIN"/>
    <property type="match status" value="1"/>
</dbReference>
<keyword evidence="10" id="KW-1185">Reference proteome</keyword>
<keyword evidence="7" id="KW-1133">Transmembrane helix</keyword>
<keyword evidence="3" id="KW-0223">Dioxygenase</keyword>
<sequence>MAKKVTSNADECAAAAAVKEVPAAPAAVAPAAKPQKKSESSSPSLLFIVVPLLVALIGGTWTTLAPTSGDAIDAIRELSNAVDHNVSSPVSDESAVQKLVNAVVKNKYESELVHIDTQKLLTPTPDAKCPEFAAQGDLAHVETVMGNAATLKQEQRVFLMLNGQNEGISVNWNTDSKCLHELATFAAQTLGMDVDILANGVKLMSQDGLPVTSVKELDQLRIAHVLFDGQIWVWPGIKVGHKFMIENYKIMTASLHPKVFTVEGFFTQEEADSIMKQGIDRLSRSPVDSPDAVDGYHSDRTSYTAFLNDNQFTRDFRMRTAKLTRLPSPSFVERMQLVRYETGQFFRKHEDYFDSKQFIPKKELASQEYEAWTKWASAKIQELSATHDIPEQFREGGAFYPQFEDQMTFQHSLLQAFIEDVDPLDFFVEHADVEWGKWIKENLANKANDIIGPLMKDKGYMLPYMIKAWEARIGLPEFHYKIPKRPLNGVTHYFRWIRWAKERTQDLLDTNPSAIPAAFRPEGPDYPTYHIRFQNRLAKYILEDNTQEELAEIFTPEWAEWLVKNQNAKDVLIEALRATTKVFDLIVKSWTKRAGEAFAYKTPKHLHHFEPNRFVTVFLYLNDCPEGGETVFPYSKERMVTGIKREGMDECSEGLAVPPTKLFASMFYSQTPMNDVDPASLHGGCPPHQGVKYGANSFAWNADADEGANAWDLGSDLKLDPHAEDDDDEDE</sequence>
<dbReference type="GO" id="GO:0004656">
    <property type="term" value="F:procollagen-proline 4-dioxygenase activity"/>
    <property type="evidence" value="ECO:0007669"/>
    <property type="project" value="TreeGrafter"/>
</dbReference>
<dbReference type="PANTHER" id="PTHR10869">
    <property type="entry name" value="PROLYL 4-HYDROXYLASE ALPHA SUBUNIT"/>
    <property type="match status" value="1"/>
</dbReference>
<dbReference type="Proteomes" id="UP000019132">
    <property type="component" value="Unassembled WGS sequence"/>
</dbReference>
<keyword evidence="7" id="KW-0812">Transmembrane</keyword>
<reference evidence="10" key="2">
    <citation type="submission" date="2010-04" db="EMBL/GenBank/DDBJ databases">
        <authorList>
            <person name="Buell R."/>
            <person name="Hamilton J."/>
            <person name="Hostetler J."/>
        </authorList>
    </citation>
    <scope>NUCLEOTIDE SEQUENCE [LARGE SCALE GENOMIC DNA]</scope>
    <source>
        <strain evidence="10">DAOM:BR144</strain>
    </source>
</reference>
<dbReference type="GO" id="GO:0005506">
    <property type="term" value="F:iron ion binding"/>
    <property type="evidence" value="ECO:0007669"/>
    <property type="project" value="InterPro"/>
</dbReference>
<dbReference type="STRING" id="431595.K3WGA1"/>
<dbReference type="AlphaFoldDB" id="K3WGA1"/>
<keyword evidence="7" id="KW-0472">Membrane</keyword>
<dbReference type="SMART" id="SM00702">
    <property type="entry name" value="P4Hc"/>
    <property type="match status" value="1"/>
</dbReference>
<evidence type="ECO:0000256" key="2">
    <source>
        <dbReference type="ARBA" id="ARBA00022723"/>
    </source>
</evidence>
<accession>K3WGA1</accession>
<evidence type="ECO:0000256" key="5">
    <source>
        <dbReference type="ARBA" id="ARBA00023004"/>
    </source>
</evidence>
<dbReference type="GO" id="GO:0031418">
    <property type="term" value="F:L-ascorbic acid binding"/>
    <property type="evidence" value="ECO:0007669"/>
    <property type="project" value="InterPro"/>
</dbReference>
<dbReference type="GO" id="GO:0005783">
    <property type="term" value="C:endoplasmic reticulum"/>
    <property type="evidence" value="ECO:0007669"/>
    <property type="project" value="TreeGrafter"/>
</dbReference>
<dbReference type="HOGENOM" id="CLU_025024_0_0_1"/>
<keyword evidence="4" id="KW-0560">Oxidoreductase</keyword>
<dbReference type="InterPro" id="IPR006620">
    <property type="entry name" value="Pro_4_hyd_alph"/>
</dbReference>
<dbReference type="eggNOG" id="KOG1591">
    <property type="taxonomic scope" value="Eukaryota"/>
</dbReference>
<dbReference type="OMA" id="WIEWASS"/>
<protein>
    <recommendedName>
        <fullName evidence="8">Prolyl 4-hydroxylase alpha subunit domain-containing protein</fullName>
    </recommendedName>
</protein>
<name>K3WGA1_GLOUD</name>
<evidence type="ECO:0000256" key="1">
    <source>
        <dbReference type="ARBA" id="ARBA00001961"/>
    </source>
</evidence>
<evidence type="ECO:0000313" key="10">
    <source>
        <dbReference type="Proteomes" id="UP000019132"/>
    </source>
</evidence>
<keyword evidence="2" id="KW-0479">Metal-binding</keyword>
<evidence type="ECO:0000256" key="3">
    <source>
        <dbReference type="ARBA" id="ARBA00022964"/>
    </source>
</evidence>